<feature type="compositionally biased region" description="Low complexity" evidence="1">
    <location>
        <begin position="328"/>
        <end position="341"/>
    </location>
</feature>
<evidence type="ECO:0000313" key="3">
    <source>
        <dbReference type="EMBL" id="NOV51032.1"/>
    </source>
</evidence>
<evidence type="ECO:0000256" key="1">
    <source>
        <dbReference type="SAM" id="MobiDB-lite"/>
    </source>
</evidence>
<dbReference type="PANTHER" id="PTHR13587:SF7">
    <property type="entry name" value="INTEGRATOR COMPLEX SUBUNIT 3"/>
    <property type="match status" value="1"/>
</dbReference>
<dbReference type="PANTHER" id="PTHR13587">
    <property type="entry name" value="INTEGRATOR COMPLEX SUBUNIT 3"/>
    <property type="match status" value="1"/>
</dbReference>
<dbReference type="InterPro" id="IPR056518">
    <property type="entry name" value="HEAT_Ints3_C"/>
</dbReference>
<feature type="region of interest" description="Disordered" evidence="1">
    <location>
        <begin position="239"/>
        <end position="264"/>
    </location>
</feature>
<reference evidence="3" key="1">
    <citation type="submission" date="2020-03" db="EMBL/GenBank/DDBJ databases">
        <title>Transcriptomic Profiling of the Digestive Tract of the Rat Flea, Xenopsylla cheopis, Following Blood Feeding and Infection with Yersinia pestis.</title>
        <authorList>
            <person name="Bland D.M."/>
            <person name="Martens C.A."/>
            <person name="Virtaneva K."/>
            <person name="Kanakabandi K."/>
            <person name="Long D."/>
            <person name="Rosenke R."/>
            <person name="Saturday G.A."/>
            <person name="Hoyt F.H."/>
            <person name="Bruno D.P."/>
            <person name="Ribeiro J.M.C."/>
            <person name="Hinnebusch J."/>
        </authorList>
    </citation>
    <scope>NUCLEOTIDE SEQUENCE</scope>
</reference>
<organism evidence="3">
    <name type="scientific">Xenopsylla cheopis</name>
    <name type="common">Oriental rat flea</name>
    <name type="synonym">Pulex cheopis</name>
    <dbReference type="NCBI Taxonomy" id="163159"/>
    <lineage>
        <taxon>Eukaryota</taxon>
        <taxon>Metazoa</taxon>
        <taxon>Ecdysozoa</taxon>
        <taxon>Arthropoda</taxon>
        <taxon>Hexapoda</taxon>
        <taxon>Insecta</taxon>
        <taxon>Pterygota</taxon>
        <taxon>Neoptera</taxon>
        <taxon>Endopterygota</taxon>
        <taxon>Siphonaptera</taxon>
        <taxon>Pulicidae</taxon>
        <taxon>Xenopsyllinae</taxon>
        <taxon>Xenopsylla</taxon>
    </lineage>
</organism>
<feature type="domain" description="Ints3-like C-terminal" evidence="2">
    <location>
        <begin position="1"/>
        <end position="323"/>
    </location>
</feature>
<dbReference type="EMBL" id="GIIL01007306">
    <property type="protein sequence ID" value="NOV51032.1"/>
    <property type="molecule type" value="Transcribed_RNA"/>
</dbReference>
<evidence type="ECO:0000259" key="2">
    <source>
        <dbReference type="Pfam" id="PF24566"/>
    </source>
</evidence>
<name>A0A6M2DXT3_XENCH</name>
<protein>
    <submittedName>
        <fullName evidence="3">Putative conserved secreted protein</fullName>
    </submittedName>
</protein>
<feature type="region of interest" description="Disordered" evidence="1">
    <location>
        <begin position="323"/>
        <end position="396"/>
    </location>
</feature>
<dbReference type="Pfam" id="PF24566">
    <property type="entry name" value="HEAT_Ints3_C"/>
    <property type="match status" value="1"/>
</dbReference>
<dbReference type="GO" id="GO:0005737">
    <property type="term" value="C:cytoplasm"/>
    <property type="evidence" value="ECO:0007669"/>
    <property type="project" value="TreeGrafter"/>
</dbReference>
<sequence>MYLTIPQIGYLLLYFLKVHGQHEYSKSLSASSNQQSSNSKQNNLIKGAVYKDFSLTIEKKLDTSLLNDLKLCQEDNGELLLWLTPEVYREFKTVTINNIAILHIIVQTVDAGQLQDLVCHILQGRLVMFKNETLQPLLLASLMWETFEQYALWQLIAAHDVPLENVLPILPKLDFKSHAEALTSILLRLKQEEPTADLLKLLFCREVRAKGDMFVISVLKYWCLDYEDKLGDLLSNLLNTRNPGTSPNKRKRLPKSGISSQGSPSIEQVLGHLDVLRLCCRHCGSGTGTNLYSMETVQRALQQAHTNSSESQKKQFSELFALAEPEESTSPGAGRGSSRSVGGRGKKSGGGGQTRTTSRKNVFRAESDSSSDSSEEEEVIKPKQAKRRKKALSDTE</sequence>
<proteinExistence type="predicted"/>
<dbReference type="InterPro" id="IPR045334">
    <property type="entry name" value="INTS3"/>
</dbReference>
<accession>A0A6M2DXT3</accession>
<dbReference type="AlphaFoldDB" id="A0A6M2DXT3"/>